<evidence type="ECO:0000256" key="4">
    <source>
        <dbReference type="RuleBase" id="RU003915"/>
    </source>
</evidence>
<protein>
    <recommendedName>
        <fullName evidence="4">Peptidyl-prolyl cis-trans isomerase</fullName>
        <ecNumber evidence="4">5.2.1.8</ecNumber>
    </recommendedName>
</protein>
<dbReference type="GO" id="GO:0003755">
    <property type="term" value="F:peptidyl-prolyl cis-trans isomerase activity"/>
    <property type="evidence" value="ECO:0007669"/>
    <property type="project" value="UniProtKB-UniRule"/>
</dbReference>
<dbReference type="Gene3D" id="3.10.50.40">
    <property type="match status" value="1"/>
</dbReference>
<dbReference type="AlphaFoldDB" id="A0A2M9CVY4"/>
<feature type="chain" id="PRO_5014663854" description="Peptidyl-prolyl cis-trans isomerase" evidence="5">
    <location>
        <begin position="25"/>
        <end position="170"/>
    </location>
</feature>
<dbReference type="PROSITE" id="PS50059">
    <property type="entry name" value="FKBP_PPIASE"/>
    <property type="match status" value="1"/>
</dbReference>
<dbReference type="RefSeq" id="WP_100314596.1">
    <property type="nucleotide sequence ID" value="NZ_PGFG01000001.1"/>
</dbReference>
<dbReference type="Pfam" id="PF00254">
    <property type="entry name" value="FKBP_C"/>
    <property type="match status" value="1"/>
</dbReference>
<dbReference type="PROSITE" id="PS51257">
    <property type="entry name" value="PROKAR_LIPOPROTEIN"/>
    <property type="match status" value="1"/>
</dbReference>
<dbReference type="OrthoDB" id="9814548at2"/>
<comment type="catalytic activity">
    <reaction evidence="1 3 4">
        <text>[protein]-peptidylproline (omega=180) = [protein]-peptidylproline (omega=0)</text>
        <dbReference type="Rhea" id="RHEA:16237"/>
        <dbReference type="Rhea" id="RHEA-COMP:10747"/>
        <dbReference type="Rhea" id="RHEA-COMP:10748"/>
        <dbReference type="ChEBI" id="CHEBI:83833"/>
        <dbReference type="ChEBI" id="CHEBI:83834"/>
        <dbReference type="EC" id="5.2.1.8"/>
    </reaction>
</comment>
<feature type="signal peptide" evidence="5">
    <location>
        <begin position="1"/>
        <end position="24"/>
    </location>
</feature>
<accession>A0A2M9CVY4</accession>
<reference evidence="7 8" key="1">
    <citation type="submission" date="2017-11" db="EMBL/GenBank/DDBJ databases">
        <title>Genomic Encyclopedia of Archaeal and Bacterial Type Strains, Phase II (KMG-II): From Individual Species to Whole Genera.</title>
        <authorList>
            <person name="Goeker M."/>
        </authorList>
    </citation>
    <scope>NUCLEOTIDE SEQUENCE [LARGE SCALE GENOMIC DNA]</scope>
    <source>
        <strain evidence="7 8">DSM 27268</strain>
    </source>
</reference>
<evidence type="ECO:0000313" key="7">
    <source>
        <dbReference type="EMBL" id="PJJ76071.1"/>
    </source>
</evidence>
<comment type="caution">
    <text evidence="7">The sequence shown here is derived from an EMBL/GenBank/DDBJ whole genome shotgun (WGS) entry which is preliminary data.</text>
</comment>
<gene>
    <name evidence="7" type="ORF">BXY57_1672</name>
</gene>
<keyword evidence="3 4" id="KW-0413">Isomerase</keyword>
<dbReference type="SUPFAM" id="SSF54534">
    <property type="entry name" value="FKBP-like"/>
    <property type="match status" value="1"/>
</dbReference>
<dbReference type="EMBL" id="PGFG01000001">
    <property type="protein sequence ID" value="PJJ76071.1"/>
    <property type="molecule type" value="Genomic_DNA"/>
</dbReference>
<name>A0A2M9CVY4_9BACT</name>
<keyword evidence="8" id="KW-1185">Reference proteome</keyword>
<dbReference type="InterPro" id="IPR046357">
    <property type="entry name" value="PPIase_dom_sf"/>
</dbReference>
<evidence type="ECO:0000256" key="1">
    <source>
        <dbReference type="ARBA" id="ARBA00000971"/>
    </source>
</evidence>
<evidence type="ECO:0000256" key="3">
    <source>
        <dbReference type="PROSITE-ProRule" id="PRU00277"/>
    </source>
</evidence>
<sequence length="170" mass="18789">MPKWKAFMMAALIALLTTSCLKNSDNNFNQALQNRLDDQALQTYLAFHGILANRDTILLLGGDTTYLYYVIDSVGSGDTVRLQDTITVHFWGRFLNDSTFAKADTTTLTTVLQNTIPAWQIGVQKITAGGGIEIYAPSVLCYGYYGLPPIIPSNTPLIYSIQLLDVKHAH</sequence>
<dbReference type="Proteomes" id="UP000230000">
    <property type="component" value="Unassembled WGS sequence"/>
</dbReference>
<keyword evidence="5" id="KW-0732">Signal</keyword>
<keyword evidence="2 3" id="KW-0697">Rotamase</keyword>
<evidence type="ECO:0000256" key="2">
    <source>
        <dbReference type="ARBA" id="ARBA00023110"/>
    </source>
</evidence>
<dbReference type="InterPro" id="IPR001179">
    <property type="entry name" value="PPIase_FKBP_dom"/>
</dbReference>
<evidence type="ECO:0000256" key="5">
    <source>
        <dbReference type="SAM" id="SignalP"/>
    </source>
</evidence>
<evidence type="ECO:0000313" key="8">
    <source>
        <dbReference type="Proteomes" id="UP000230000"/>
    </source>
</evidence>
<dbReference type="EC" id="5.2.1.8" evidence="4"/>
<evidence type="ECO:0000259" key="6">
    <source>
        <dbReference type="PROSITE" id="PS50059"/>
    </source>
</evidence>
<organism evidence="7 8">
    <name type="scientific">Thermoflavifilum aggregans</name>
    <dbReference type="NCBI Taxonomy" id="454188"/>
    <lineage>
        <taxon>Bacteria</taxon>
        <taxon>Pseudomonadati</taxon>
        <taxon>Bacteroidota</taxon>
        <taxon>Chitinophagia</taxon>
        <taxon>Chitinophagales</taxon>
        <taxon>Chitinophagaceae</taxon>
        <taxon>Thermoflavifilum</taxon>
    </lineage>
</organism>
<comment type="similarity">
    <text evidence="4">Belongs to the FKBP-type PPIase family.</text>
</comment>
<proteinExistence type="inferred from homology"/>
<feature type="domain" description="PPIase FKBP-type" evidence="6">
    <location>
        <begin position="83"/>
        <end position="167"/>
    </location>
</feature>